<dbReference type="Gene3D" id="3.20.20.70">
    <property type="entry name" value="Aldolase class I"/>
    <property type="match status" value="1"/>
</dbReference>
<proteinExistence type="predicted"/>
<keyword evidence="6" id="KW-1185">Reference proteome</keyword>
<feature type="non-terminal residue" evidence="5">
    <location>
        <position position="1"/>
    </location>
</feature>
<dbReference type="InterPro" id="IPR013785">
    <property type="entry name" value="Aldolase_TIM"/>
</dbReference>
<evidence type="ECO:0000313" key="5">
    <source>
        <dbReference type="EMBL" id="GFH29383.1"/>
    </source>
</evidence>
<dbReference type="UniPathway" id="UPA00131"/>
<dbReference type="SUPFAM" id="SSF51395">
    <property type="entry name" value="FMN-linked oxidoreductases"/>
    <property type="match status" value="1"/>
</dbReference>
<dbReference type="InterPro" id="IPR005720">
    <property type="entry name" value="Dihydroorotate_DH_cat"/>
</dbReference>
<protein>
    <recommendedName>
        <fullName evidence="2">dihydropyrimidine dehydrogenase (NADP(+))</fullName>
        <ecNumber evidence="2">1.3.1.2</ecNumber>
    </recommendedName>
</protein>
<evidence type="ECO:0000259" key="4">
    <source>
        <dbReference type="Pfam" id="PF01180"/>
    </source>
</evidence>
<dbReference type="EMBL" id="BLLF01004321">
    <property type="protein sequence ID" value="GFH29383.1"/>
    <property type="molecule type" value="Genomic_DNA"/>
</dbReference>
<dbReference type="GO" id="GO:0017113">
    <property type="term" value="F:dihydropyrimidine dehydrogenase (NADP+) activity"/>
    <property type="evidence" value="ECO:0007669"/>
    <property type="project" value="UniProtKB-EC"/>
</dbReference>
<organism evidence="5 6">
    <name type="scientific">Haematococcus lacustris</name>
    <name type="common">Green alga</name>
    <name type="synonym">Haematococcus pluvialis</name>
    <dbReference type="NCBI Taxonomy" id="44745"/>
    <lineage>
        <taxon>Eukaryota</taxon>
        <taxon>Viridiplantae</taxon>
        <taxon>Chlorophyta</taxon>
        <taxon>core chlorophytes</taxon>
        <taxon>Chlorophyceae</taxon>
        <taxon>CS clade</taxon>
        <taxon>Chlamydomonadales</taxon>
        <taxon>Haematococcaceae</taxon>
        <taxon>Haematococcus</taxon>
    </lineage>
</organism>
<dbReference type="PANTHER" id="PTHR43073:SF2">
    <property type="entry name" value="DIHYDROPYRIMIDINE DEHYDROGENASE [NADP(+)]"/>
    <property type="match status" value="1"/>
</dbReference>
<evidence type="ECO:0000256" key="2">
    <source>
        <dbReference type="ARBA" id="ARBA00013004"/>
    </source>
</evidence>
<dbReference type="EC" id="1.3.1.2" evidence="2"/>
<keyword evidence="3" id="KW-0560">Oxidoreductase</keyword>
<evidence type="ECO:0000256" key="3">
    <source>
        <dbReference type="ARBA" id="ARBA00023002"/>
    </source>
</evidence>
<dbReference type="PANTHER" id="PTHR43073">
    <property type="entry name" value="DIHYDROPYRIMIDINE DEHYDROGENASE [NADP(+)]"/>
    <property type="match status" value="1"/>
</dbReference>
<comment type="caution">
    <text evidence="5">The sequence shown here is derived from an EMBL/GenBank/DDBJ whole genome shotgun (WGS) entry which is preliminary data.</text>
</comment>
<feature type="non-terminal residue" evidence="5">
    <location>
        <position position="173"/>
    </location>
</feature>
<dbReference type="GO" id="GO:0050661">
    <property type="term" value="F:NADP binding"/>
    <property type="evidence" value="ECO:0007669"/>
    <property type="project" value="TreeGrafter"/>
</dbReference>
<dbReference type="GO" id="GO:0002058">
    <property type="term" value="F:uracil binding"/>
    <property type="evidence" value="ECO:0007669"/>
    <property type="project" value="TreeGrafter"/>
</dbReference>
<dbReference type="GO" id="GO:0006210">
    <property type="term" value="P:thymine catabolic process"/>
    <property type="evidence" value="ECO:0007669"/>
    <property type="project" value="TreeGrafter"/>
</dbReference>
<comment type="pathway">
    <text evidence="1">Amino-acid biosynthesis; beta-alanine biosynthesis.</text>
</comment>
<dbReference type="Pfam" id="PF01180">
    <property type="entry name" value="DHO_dh"/>
    <property type="match status" value="1"/>
</dbReference>
<dbReference type="AlphaFoldDB" id="A0A6A0AAH8"/>
<evidence type="ECO:0000256" key="1">
    <source>
        <dbReference type="ARBA" id="ARBA00004668"/>
    </source>
</evidence>
<accession>A0A6A0AAH8</accession>
<dbReference type="GO" id="GO:0019483">
    <property type="term" value="P:beta-alanine biosynthetic process"/>
    <property type="evidence" value="ECO:0007669"/>
    <property type="project" value="UniProtKB-UniPathway"/>
</dbReference>
<gene>
    <name evidence="5" type="ORF">HaLaN_28030</name>
</gene>
<reference evidence="5 6" key="1">
    <citation type="submission" date="2020-02" db="EMBL/GenBank/DDBJ databases">
        <title>Draft genome sequence of Haematococcus lacustris strain NIES-144.</title>
        <authorList>
            <person name="Morimoto D."/>
            <person name="Nakagawa S."/>
            <person name="Yoshida T."/>
            <person name="Sawayama S."/>
        </authorList>
    </citation>
    <scope>NUCLEOTIDE SEQUENCE [LARGE SCALE GENOMIC DNA]</scope>
    <source>
        <strain evidence="5 6">NIES-144</strain>
    </source>
</reference>
<dbReference type="GO" id="GO:0006212">
    <property type="term" value="P:uracil catabolic process"/>
    <property type="evidence" value="ECO:0007669"/>
    <property type="project" value="TreeGrafter"/>
</dbReference>
<name>A0A6A0AAH8_HAELA</name>
<feature type="domain" description="Dihydroorotate dehydrogenase catalytic" evidence="4">
    <location>
        <begin position="2"/>
        <end position="146"/>
    </location>
</feature>
<dbReference type="Proteomes" id="UP000485058">
    <property type="component" value="Unassembled WGS sequence"/>
</dbReference>
<dbReference type="GO" id="GO:0005737">
    <property type="term" value="C:cytoplasm"/>
    <property type="evidence" value="ECO:0007669"/>
    <property type="project" value="InterPro"/>
</dbReference>
<evidence type="ECO:0000313" key="6">
    <source>
        <dbReference type="Proteomes" id="UP000485058"/>
    </source>
</evidence>
<sequence>MPERKMGMAMGQDCDLMSEVCGWINAAATRPVWAKMTPNITDITQPAAAALAQGCEGVAAINTIQSVMGVNLDTLRPEPAVEGYSTPGGYSYKAVKPIALAKVMSIARMIQTQYPGQGRSLSGIGGVETGGDAAEFILLGSDTVQVLLGRSVVAVSRDEARMSKTDTNVNVNI</sequence>